<dbReference type="InterPro" id="IPR014031">
    <property type="entry name" value="Ketoacyl_synth_C"/>
</dbReference>
<dbReference type="GO" id="GO:0005829">
    <property type="term" value="C:cytosol"/>
    <property type="evidence" value="ECO:0007669"/>
    <property type="project" value="TreeGrafter"/>
</dbReference>
<dbReference type="RefSeq" id="WP_005462004.1">
    <property type="nucleotide sequence ID" value="NZ_CM001484.1"/>
</dbReference>
<organism evidence="3 4">
    <name type="scientific">Saccharomonospora glauca K62</name>
    <dbReference type="NCBI Taxonomy" id="928724"/>
    <lineage>
        <taxon>Bacteria</taxon>
        <taxon>Bacillati</taxon>
        <taxon>Actinomycetota</taxon>
        <taxon>Actinomycetes</taxon>
        <taxon>Pseudonocardiales</taxon>
        <taxon>Pseudonocardiaceae</taxon>
        <taxon>Saccharomonospora</taxon>
    </lineage>
</organism>
<protein>
    <submittedName>
        <fullName evidence="3">3-oxoacyl-(Acyl-carrier-protein) synthase</fullName>
    </submittedName>
</protein>
<dbReference type="Proteomes" id="UP000005087">
    <property type="component" value="Chromosome"/>
</dbReference>
<evidence type="ECO:0000313" key="4">
    <source>
        <dbReference type="Proteomes" id="UP000005087"/>
    </source>
</evidence>
<accession>I1CYP4</accession>
<dbReference type="GO" id="GO:0004315">
    <property type="term" value="F:3-oxoacyl-[acyl-carrier-protein] synthase activity"/>
    <property type="evidence" value="ECO:0007669"/>
    <property type="project" value="TreeGrafter"/>
</dbReference>
<dbReference type="eggNOG" id="COG0304">
    <property type="taxonomic scope" value="Bacteria"/>
</dbReference>
<dbReference type="Pfam" id="PF02801">
    <property type="entry name" value="Ketoacyl-synt_C"/>
    <property type="match status" value="1"/>
</dbReference>
<dbReference type="AlphaFoldDB" id="I1CYP4"/>
<evidence type="ECO:0000259" key="2">
    <source>
        <dbReference type="PROSITE" id="PS52004"/>
    </source>
</evidence>
<dbReference type="SUPFAM" id="SSF53901">
    <property type="entry name" value="Thiolase-like"/>
    <property type="match status" value="1"/>
</dbReference>
<keyword evidence="1" id="KW-0808">Transferase</keyword>
<dbReference type="Gene3D" id="3.40.47.10">
    <property type="match status" value="2"/>
</dbReference>
<dbReference type="PROSITE" id="PS52004">
    <property type="entry name" value="KS3_2"/>
    <property type="match status" value="1"/>
</dbReference>
<evidence type="ECO:0000313" key="3">
    <source>
        <dbReference type="EMBL" id="EIE97818.1"/>
    </source>
</evidence>
<dbReference type="HOGENOM" id="CLU_871221_0_0_11"/>
<dbReference type="InterPro" id="IPR020841">
    <property type="entry name" value="PKS_Beta-ketoAc_synthase_dom"/>
</dbReference>
<dbReference type="InterPro" id="IPR016039">
    <property type="entry name" value="Thiolase-like"/>
</dbReference>
<keyword evidence="4" id="KW-1185">Reference proteome</keyword>
<name>I1CYP4_9PSEU</name>
<dbReference type="SMART" id="SM00825">
    <property type="entry name" value="PKS_KS"/>
    <property type="match status" value="1"/>
</dbReference>
<dbReference type="STRING" id="928724.SacglDRAFT_00880"/>
<evidence type="ECO:0000256" key="1">
    <source>
        <dbReference type="ARBA" id="ARBA00022679"/>
    </source>
</evidence>
<dbReference type="PANTHER" id="PTHR11712">
    <property type="entry name" value="POLYKETIDE SYNTHASE-RELATED"/>
    <property type="match status" value="1"/>
</dbReference>
<dbReference type="EMBL" id="CM001484">
    <property type="protein sequence ID" value="EIE97818.1"/>
    <property type="molecule type" value="Genomic_DNA"/>
</dbReference>
<dbReference type="OrthoDB" id="9808669at2"/>
<reference evidence="3 4" key="1">
    <citation type="submission" date="2011-09" db="EMBL/GenBank/DDBJ databases">
        <authorList>
            <consortium name="US DOE Joint Genome Institute (JGI-PGF)"/>
            <person name="Lucas S."/>
            <person name="Han J."/>
            <person name="Lapidus A."/>
            <person name="Cheng J.-F."/>
            <person name="Goodwin L."/>
            <person name="Pitluck S."/>
            <person name="Peters L."/>
            <person name="Land M.L."/>
            <person name="Hauser L."/>
            <person name="Brambilla E."/>
            <person name="Klenk H.-P."/>
            <person name="Woyke T.J."/>
        </authorList>
    </citation>
    <scope>NUCLEOTIDE SEQUENCE [LARGE SCALE GENOMIC DNA]</scope>
    <source>
        <strain evidence="3 4">K62</strain>
    </source>
</reference>
<dbReference type="InterPro" id="IPR000794">
    <property type="entry name" value="Beta-ketoacyl_synthase"/>
</dbReference>
<reference evidence="4" key="2">
    <citation type="submission" date="2012-01" db="EMBL/GenBank/DDBJ databases">
        <title>Noncontiguous Finished sequence of chromosome of Saccharomonospora glauca K62.</title>
        <authorList>
            <consortium name="US DOE Joint Genome Institute"/>
            <person name="Lucas S."/>
            <person name="Han J."/>
            <person name="Lapidus A."/>
            <person name="Cheng J.-F."/>
            <person name="Goodwin L."/>
            <person name="Pitluck S."/>
            <person name="Peters L."/>
            <person name="Mikhailova N."/>
            <person name="Held B."/>
            <person name="Detter J.C."/>
            <person name="Han C."/>
            <person name="Tapia R."/>
            <person name="Land M."/>
            <person name="Hauser L."/>
            <person name="Kyrpides N."/>
            <person name="Ivanova N."/>
            <person name="Pagani I."/>
            <person name="Brambilla E.-M."/>
            <person name="Klenk H.-P."/>
            <person name="Woyke T."/>
        </authorList>
    </citation>
    <scope>NUCLEOTIDE SEQUENCE [LARGE SCALE GENOMIC DNA]</scope>
    <source>
        <strain evidence="4">K62</strain>
    </source>
</reference>
<feature type="domain" description="Ketosynthase family 3 (KS3)" evidence="2">
    <location>
        <begin position="1"/>
        <end position="293"/>
    </location>
</feature>
<dbReference type="GO" id="GO:0006633">
    <property type="term" value="P:fatty acid biosynthetic process"/>
    <property type="evidence" value="ECO:0007669"/>
    <property type="project" value="TreeGrafter"/>
</dbReference>
<proteinExistence type="predicted"/>
<gene>
    <name evidence="3" type="ORF">SacglDRAFT_00880</name>
</gene>
<dbReference type="PANTHER" id="PTHR11712:SF336">
    <property type="entry name" value="3-OXOACYL-[ACYL-CARRIER-PROTEIN] SYNTHASE, MITOCHONDRIAL"/>
    <property type="match status" value="1"/>
</dbReference>
<sequence>MYVTGLALAPIDAAAPWTACRSALGQAGQQDPARTQYVVVGHGGTTSDVEGADDELATFCGELALTSLRERGADPVLLNHACASVLFGLEYGQALIRANRADRVVVTGMIGPTGYDRAGMRVLRALSTGRARPFAPDRDGTALGSGQYAVVCDGERTVEDHVTAAFARIESISCRVAAEPRAGLRPEAVYDRMVDALDRAGVRAPDRIEAHATGTVAGDAAEEEAISRLLADRGIPADTVVVSASKATTGHLLHGAGAVSLIEACRHALASNGTVLVNAFGFSGNYACAVVGPPTHGVRHDHALVPELIPHSAPVGGHA</sequence>